<dbReference type="SUPFAM" id="SSF56801">
    <property type="entry name" value="Acetyl-CoA synthetase-like"/>
    <property type="match status" value="1"/>
</dbReference>
<name>A0A543FBA2_9NOCA</name>
<dbReference type="FunFam" id="2.30.38.10:FF:000001">
    <property type="entry name" value="Non-ribosomal peptide synthetase PvdI"/>
    <property type="match status" value="1"/>
</dbReference>
<dbReference type="Pfam" id="PF00550">
    <property type="entry name" value="PP-binding"/>
    <property type="match status" value="1"/>
</dbReference>
<dbReference type="FunFam" id="3.40.50.980:FF:000002">
    <property type="entry name" value="Enterobactin synthetase component F"/>
    <property type="match status" value="1"/>
</dbReference>
<keyword evidence="3" id="KW-0597">Phosphoprotein</keyword>
<dbReference type="InterPro" id="IPR013747">
    <property type="entry name" value="ACP_syn_III_C"/>
</dbReference>
<dbReference type="InterPro" id="IPR009081">
    <property type="entry name" value="PP-bd_ACP"/>
</dbReference>
<dbReference type="SUPFAM" id="SSF53901">
    <property type="entry name" value="Thiolase-like"/>
    <property type="match status" value="2"/>
</dbReference>
<feature type="region of interest" description="Disordered" evidence="5">
    <location>
        <begin position="968"/>
        <end position="995"/>
    </location>
</feature>
<dbReference type="InterPro" id="IPR010071">
    <property type="entry name" value="AA_adenyl_dom"/>
</dbReference>
<dbReference type="NCBIfam" id="TIGR01733">
    <property type="entry name" value="AA-adenyl-dom"/>
    <property type="match status" value="1"/>
</dbReference>
<accession>A0A543FBA2</accession>
<evidence type="ECO:0000256" key="1">
    <source>
        <dbReference type="ARBA" id="ARBA00001957"/>
    </source>
</evidence>
<feature type="domain" description="Carrier" evidence="6">
    <location>
        <begin position="996"/>
        <end position="1070"/>
    </location>
</feature>
<dbReference type="GO" id="GO:0031177">
    <property type="term" value="F:phosphopantetheine binding"/>
    <property type="evidence" value="ECO:0007669"/>
    <property type="project" value="TreeGrafter"/>
</dbReference>
<dbReference type="GO" id="GO:0044550">
    <property type="term" value="P:secondary metabolite biosynthetic process"/>
    <property type="evidence" value="ECO:0007669"/>
    <property type="project" value="TreeGrafter"/>
</dbReference>
<dbReference type="InterPro" id="IPR036736">
    <property type="entry name" value="ACP-like_sf"/>
</dbReference>
<evidence type="ECO:0000256" key="5">
    <source>
        <dbReference type="SAM" id="MobiDB-lite"/>
    </source>
</evidence>
<dbReference type="CDD" id="cd00830">
    <property type="entry name" value="KAS_III"/>
    <property type="match status" value="1"/>
</dbReference>
<dbReference type="Gene3D" id="1.10.1200.10">
    <property type="entry name" value="ACP-like"/>
    <property type="match status" value="1"/>
</dbReference>
<organism evidence="7 8">
    <name type="scientific">Nocardia bhagyanarayanae</name>
    <dbReference type="NCBI Taxonomy" id="1215925"/>
    <lineage>
        <taxon>Bacteria</taxon>
        <taxon>Bacillati</taxon>
        <taxon>Actinomycetota</taxon>
        <taxon>Actinomycetes</taxon>
        <taxon>Mycobacteriales</taxon>
        <taxon>Nocardiaceae</taxon>
        <taxon>Nocardia</taxon>
    </lineage>
</organism>
<reference evidence="7 8" key="1">
    <citation type="submission" date="2019-06" db="EMBL/GenBank/DDBJ databases">
        <title>Sequencing the genomes of 1000 actinobacteria strains.</title>
        <authorList>
            <person name="Klenk H.-P."/>
        </authorList>
    </citation>
    <scope>NUCLEOTIDE SEQUENCE [LARGE SCALE GENOMIC DNA]</scope>
    <source>
        <strain evidence="7 8">DSM 103495</strain>
    </source>
</reference>
<dbReference type="GO" id="GO:0006633">
    <property type="term" value="P:fatty acid biosynthetic process"/>
    <property type="evidence" value="ECO:0007669"/>
    <property type="project" value="InterPro"/>
</dbReference>
<dbReference type="InterPro" id="IPR020845">
    <property type="entry name" value="AMP-binding_CS"/>
</dbReference>
<dbReference type="SUPFAM" id="SSF52777">
    <property type="entry name" value="CoA-dependent acyltransferases"/>
    <property type="match status" value="2"/>
</dbReference>
<evidence type="ECO:0000256" key="2">
    <source>
        <dbReference type="ARBA" id="ARBA00022450"/>
    </source>
</evidence>
<dbReference type="InterPro" id="IPR000873">
    <property type="entry name" value="AMP-dep_synth/lig_dom"/>
</dbReference>
<dbReference type="InterPro" id="IPR006162">
    <property type="entry name" value="Ppantetheine_attach_site"/>
</dbReference>
<comment type="cofactor">
    <cofactor evidence="1">
        <name>pantetheine 4'-phosphate</name>
        <dbReference type="ChEBI" id="CHEBI:47942"/>
    </cofactor>
</comment>
<dbReference type="Proteomes" id="UP000316331">
    <property type="component" value="Unassembled WGS sequence"/>
</dbReference>
<dbReference type="OrthoDB" id="3671989at2"/>
<comment type="caution">
    <text evidence="7">The sequence shown here is derived from an EMBL/GenBank/DDBJ whole genome shotgun (WGS) entry which is preliminary data.</text>
</comment>
<dbReference type="InterPro" id="IPR025110">
    <property type="entry name" value="AMP-bd_C"/>
</dbReference>
<dbReference type="GO" id="GO:0005829">
    <property type="term" value="C:cytosol"/>
    <property type="evidence" value="ECO:0007669"/>
    <property type="project" value="TreeGrafter"/>
</dbReference>
<dbReference type="InterPro" id="IPR013751">
    <property type="entry name" value="ACP_syn_III_N"/>
</dbReference>
<evidence type="ECO:0000256" key="4">
    <source>
        <dbReference type="ARBA" id="ARBA00022679"/>
    </source>
</evidence>
<dbReference type="Pfam" id="PF08541">
    <property type="entry name" value="ACP_syn_III_C"/>
    <property type="match status" value="2"/>
</dbReference>
<dbReference type="PANTHER" id="PTHR45527">
    <property type="entry name" value="NONRIBOSOMAL PEPTIDE SYNTHETASE"/>
    <property type="match status" value="1"/>
</dbReference>
<dbReference type="GO" id="GO:0043041">
    <property type="term" value="P:amino acid activation for nonribosomal peptide biosynthetic process"/>
    <property type="evidence" value="ECO:0007669"/>
    <property type="project" value="TreeGrafter"/>
</dbReference>
<protein>
    <submittedName>
        <fullName evidence="7">Amino acid adenylation domain-containing protein</fullName>
    </submittedName>
</protein>
<dbReference type="Pfam" id="PF08545">
    <property type="entry name" value="ACP_syn_III"/>
    <property type="match status" value="1"/>
</dbReference>
<dbReference type="PROSITE" id="PS00455">
    <property type="entry name" value="AMP_BINDING"/>
    <property type="match status" value="1"/>
</dbReference>
<evidence type="ECO:0000259" key="6">
    <source>
        <dbReference type="PROSITE" id="PS50075"/>
    </source>
</evidence>
<feature type="compositionally biased region" description="Basic and acidic residues" evidence="5">
    <location>
        <begin position="973"/>
        <end position="995"/>
    </location>
</feature>
<dbReference type="InterPro" id="IPR016039">
    <property type="entry name" value="Thiolase-like"/>
</dbReference>
<dbReference type="PANTHER" id="PTHR45527:SF1">
    <property type="entry name" value="FATTY ACID SYNTHASE"/>
    <property type="match status" value="1"/>
</dbReference>
<feature type="region of interest" description="Disordered" evidence="5">
    <location>
        <begin position="600"/>
        <end position="625"/>
    </location>
</feature>
<dbReference type="UniPathway" id="UPA00011"/>
<keyword evidence="4" id="KW-0808">Transferase</keyword>
<evidence type="ECO:0000256" key="3">
    <source>
        <dbReference type="ARBA" id="ARBA00022553"/>
    </source>
</evidence>
<dbReference type="RefSeq" id="WP_141809279.1">
    <property type="nucleotide sequence ID" value="NZ_VFPG01000001.1"/>
</dbReference>
<dbReference type="Gene3D" id="3.30.300.30">
    <property type="match status" value="1"/>
</dbReference>
<keyword evidence="8" id="KW-1185">Reference proteome</keyword>
<dbReference type="Pfam" id="PF13193">
    <property type="entry name" value="AMP-binding_C"/>
    <property type="match status" value="1"/>
</dbReference>
<dbReference type="Gene3D" id="3.30.559.30">
    <property type="entry name" value="Nonribosomal peptide synthetase, condensation domain"/>
    <property type="match status" value="1"/>
</dbReference>
<dbReference type="Gene3D" id="3.40.47.10">
    <property type="match status" value="4"/>
</dbReference>
<keyword evidence="2" id="KW-0596">Phosphopantetheine</keyword>
<dbReference type="PROSITE" id="PS50075">
    <property type="entry name" value="CARRIER"/>
    <property type="match status" value="1"/>
</dbReference>
<dbReference type="CDD" id="cd17646">
    <property type="entry name" value="A_NRPS_AB3403-like"/>
    <property type="match status" value="1"/>
</dbReference>
<dbReference type="InterPro" id="IPR001242">
    <property type="entry name" value="Condensation_dom"/>
</dbReference>
<dbReference type="Gene3D" id="3.40.50.980">
    <property type="match status" value="2"/>
</dbReference>
<dbReference type="Gene3D" id="3.30.559.10">
    <property type="entry name" value="Chloramphenicol acetyltransferase-like domain"/>
    <property type="match status" value="1"/>
</dbReference>
<dbReference type="GO" id="GO:0004315">
    <property type="term" value="F:3-oxoacyl-[acyl-carrier-protein] synthase activity"/>
    <property type="evidence" value="ECO:0007669"/>
    <property type="project" value="InterPro"/>
</dbReference>
<evidence type="ECO:0000313" key="8">
    <source>
        <dbReference type="Proteomes" id="UP000316331"/>
    </source>
</evidence>
<dbReference type="Gene3D" id="2.30.38.10">
    <property type="entry name" value="Luciferase, Domain 3"/>
    <property type="match status" value="1"/>
</dbReference>
<evidence type="ECO:0000313" key="7">
    <source>
        <dbReference type="EMBL" id="TQM31121.1"/>
    </source>
</evidence>
<proteinExistence type="predicted"/>
<dbReference type="SUPFAM" id="SSF47336">
    <property type="entry name" value="ACP-like"/>
    <property type="match status" value="1"/>
</dbReference>
<dbReference type="InterPro" id="IPR023213">
    <property type="entry name" value="CAT-like_dom_sf"/>
</dbReference>
<dbReference type="PROSITE" id="PS00012">
    <property type="entry name" value="PHOSPHOPANTETHEINE"/>
    <property type="match status" value="1"/>
</dbReference>
<sequence>MNARPDTTGLSADEKRELLRELLRRRARQDTERDLSHGERGLWLHSRIAPDSSSYNLLYAGRIHGSLDRERLGAALTALATRHEPLRTVYRETPDGPVAYQKTDANVPLHTVDASTWHSQRLDRWLDDRLARPIDLANGPLLEATVLSLGPEEHMLVLSMAHIAVDFWSFDILIAELAALYIDPANAVAPADRSYGDYVRWQQNLLNGPRGQALREYWVNRLAGAPPRLDLPGRRPRPATQTFAGRMHAFEIDEERTAALRQLAKTEGVTLQISILAAFVALLHRYSGSDDIVVGSPIAGRGMPGAERMIGYFVNAVALRSDLASDPSYSELLQQVRRTVLEAVEHQDYPFTVLAEQLVPVRDPAHSPIFQVFFAWETSRASTGALLAELPDDSLRLETSTLRQGGAPLDLMLMVAERERTLSAVLQYNTDLFDASMIRRLADHFAVLLDAAIATPHRAIGSLPILTPAEVLDMARWNATRIDEFQDHCLPRLIRDQVLRSPHATAVSFRGKHVSYRDLQRRAEHLAGLLQSAGVRPGEAVGIALQRSEMSVIGAYAALLAGGAFLPVDPRHPAQRLRTIASEARVVVWITDDASRDRLPSDARTVNAEGAQEEPTGFDPAAASPRPGDAAYVMFTSGSTGIPKGVVNTHRGICNRLLWMQREYPLSAQDSVLHKTPATFDVSVWELFWPLVAGARVVVAEPDGHLDAGYLAETIVENEVTVVHFVPSMLRIFLADMRARQCTGLRRVITSGEALTADLRDEFFGLLPASLHNLYGPTEAAIDVTYYDCRRDDPDPVVPIGRPIANTRIHLLDRHRNPVPIGVTGELYIGGIGVAKGYVSRPELTAERFVEDPWAAEPGVLLYRTGDLARFRPDGAIEYLGRADQQVKIRGVRIEPAEVEAALSASSSVREAVVVADGDDPSSRRLVAYVVPADLAALPTDGDLRALLRERLPDAMVPAHFVPLDRIPTTPSGKRDYRALPEPPTERPGIDDRYQPPEGPIQIALAGLWQKALRVDRIGADDDFFELGGSSTQIMEICTGAGELGITVSPETLFRHRTISAIARSVEDGEAPRLHETSSGTALVDSYTAPAGATAVDRPVPRAGNTVIESIGVYLPDNVVSTEEILAGCARPVGIPLAQLTGIRTRRRVGPGEFSIDLALRAAHRCLSLSRHTAADIDLLICTNISKIEGPDHRFVYEPSSSMRLRTLLALDNALSFDISNACAGMFTGISVADGFLRTGRVRRAMVVSGEYISHIIDTAQREIVDLLDDRLACLTVGDAGAALILERGTDGHTGFHDLRLRSLSKYSDLCIGRRTDQPHGGAIMHTKAVEQTAVAVRKSIPFAAGMLSRHGWSAESVDHILVHQTSKASIDDASATINRLAGRPVAHPEKVVYNLAERGNTASTTHFVAIHDLVRKGSIRAGDRMLFGVTGSGQTVGAALYTFDDLPNRMRGGDVSAPPASSEYVAPKPRRVRIEAIAIATARDGDTAVDLAVDAGSACLAQSTVESSDIGLLLYAGMLRDGHMIEPATATFVASKLHINDDPAEPFDGGTLAFDVMDGATGFLAACHIAATAIGAGDTPAALVVAAEADPDVPGRLAATRGIVHGGSALLLTGSEDGTGFTDFHFATYPSDIGALSSYNRMHGAEGLQVSRVPALEDVYLARIGETVAEFLAGLELSLSDIGVVCGPQISTKFLDRLAERIDVPRSRVVDVTVDGVDLFTSSIPAALRHCRDSGFAVDGDVGLIVAVGAGIRVGCAIYRF</sequence>
<dbReference type="Pfam" id="PF00501">
    <property type="entry name" value="AMP-binding"/>
    <property type="match status" value="1"/>
</dbReference>
<dbReference type="Pfam" id="PF00668">
    <property type="entry name" value="Condensation"/>
    <property type="match status" value="1"/>
</dbReference>
<dbReference type="EMBL" id="VFPG01000001">
    <property type="protein sequence ID" value="TQM31121.1"/>
    <property type="molecule type" value="Genomic_DNA"/>
</dbReference>
<dbReference type="CDD" id="cd19531">
    <property type="entry name" value="LCL_NRPS-like"/>
    <property type="match status" value="1"/>
</dbReference>
<dbReference type="FunFam" id="3.40.50.12780:FF:000012">
    <property type="entry name" value="Non-ribosomal peptide synthetase"/>
    <property type="match status" value="1"/>
</dbReference>
<dbReference type="InterPro" id="IPR045851">
    <property type="entry name" value="AMP-bd_C_sf"/>
</dbReference>
<gene>
    <name evidence="7" type="ORF">FB390_2774</name>
</gene>